<evidence type="ECO:0000313" key="1">
    <source>
        <dbReference type="EMBL" id="KIM60013.1"/>
    </source>
</evidence>
<sequence length="102" mass="11327">MQPNDATSSRYAMSMHAQSFENGFPRCGDCRHMYLRVSGESVRPPFGLAVFFSAIPFHRDDRLLLFHPPPPCADGRTIFVDIFKAKAVSIPDELLAAGMLPS</sequence>
<keyword evidence="2" id="KW-1185">Reference proteome</keyword>
<name>A0A0C2ZE33_9AGAM</name>
<proteinExistence type="predicted"/>
<evidence type="ECO:0000313" key="2">
    <source>
        <dbReference type="Proteomes" id="UP000053989"/>
    </source>
</evidence>
<reference evidence="2" key="2">
    <citation type="submission" date="2015-01" db="EMBL/GenBank/DDBJ databases">
        <title>Evolutionary Origins and Diversification of the Mycorrhizal Mutualists.</title>
        <authorList>
            <consortium name="DOE Joint Genome Institute"/>
            <consortium name="Mycorrhizal Genomics Consortium"/>
            <person name="Kohler A."/>
            <person name="Kuo A."/>
            <person name="Nagy L.G."/>
            <person name="Floudas D."/>
            <person name="Copeland A."/>
            <person name="Barry K.W."/>
            <person name="Cichocki N."/>
            <person name="Veneault-Fourrey C."/>
            <person name="LaButti K."/>
            <person name="Lindquist E.A."/>
            <person name="Lipzen A."/>
            <person name="Lundell T."/>
            <person name="Morin E."/>
            <person name="Murat C."/>
            <person name="Riley R."/>
            <person name="Ohm R."/>
            <person name="Sun H."/>
            <person name="Tunlid A."/>
            <person name="Henrissat B."/>
            <person name="Grigoriev I.V."/>
            <person name="Hibbett D.S."/>
            <person name="Martin F."/>
        </authorList>
    </citation>
    <scope>NUCLEOTIDE SEQUENCE [LARGE SCALE GENOMIC DNA]</scope>
    <source>
        <strain evidence="2">Foug A</strain>
    </source>
</reference>
<dbReference type="HOGENOM" id="CLU_2279167_0_0_1"/>
<organism evidence="1 2">
    <name type="scientific">Scleroderma citrinum Foug A</name>
    <dbReference type="NCBI Taxonomy" id="1036808"/>
    <lineage>
        <taxon>Eukaryota</taxon>
        <taxon>Fungi</taxon>
        <taxon>Dikarya</taxon>
        <taxon>Basidiomycota</taxon>
        <taxon>Agaricomycotina</taxon>
        <taxon>Agaricomycetes</taxon>
        <taxon>Agaricomycetidae</taxon>
        <taxon>Boletales</taxon>
        <taxon>Sclerodermatineae</taxon>
        <taxon>Sclerodermataceae</taxon>
        <taxon>Scleroderma</taxon>
    </lineage>
</organism>
<dbReference type="EMBL" id="KN822067">
    <property type="protein sequence ID" value="KIM60013.1"/>
    <property type="molecule type" value="Genomic_DNA"/>
</dbReference>
<reference evidence="1 2" key="1">
    <citation type="submission" date="2014-04" db="EMBL/GenBank/DDBJ databases">
        <authorList>
            <consortium name="DOE Joint Genome Institute"/>
            <person name="Kuo A."/>
            <person name="Kohler A."/>
            <person name="Nagy L.G."/>
            <person name="Floudas D."/>
            <person name="Copeland A."/>
            <person name="Barry K.W."/>
            <person name="Cichocki N."/>
            <person name="Veneault-Fourrey C."/>
            <person name="LaButti K."/>
            <person name="Lindquist E.A."/>
            <person name="Lipzen A."/>
            <person name="Lundell T."/>
            <person name="Morin E."/>
            <person name="Murat C."/>
            <person name="Sun H."/>
            <person name="Tunlid A."/>
            <person name="Henrissat B."/>
            <person name="Grigoriev I.V."/>
            <person name="Hibbett D.S."/>
            <person name="Martin F."/>
            <person name="Nordberg H.P."/>
            <person name="Cantor M.N."/>
            <person name="Hua S.X."/>
        </authorList>
    </citation>
    <scope>NUCLEOTIDE SEQUENCE [LARGE SCALE GENOMIC DNA]</scope>
    <source>
        <strain evidence="1 2">Foug A</strain>
    </source>
</reference>
<gene>
    <name evidence="1" type="ORF">SCLCIDRAFT_1217279</name>
</gene>
<dbReference type="Proteomes" id="UP000053989">
    <property type="component" value="Unassembled WGS sequence"/>
</dbReference>
<protein>
    <submittedName>
        <fullName evidence="1">Uncharacterized protein</fullName>
    </submittedName>
</protein>
<dbReference type="AlphaFoldDB" id="A0A0C2ZE33"/>
<dbReference type="InParanoid" id="A0A0C2ZE33"/>
<accession>A0A0C2ZE33</accession>